<dbReference type="PROSITE" id="PS50132">
    <property type="entry name" value="RGS"/>
    <property type="match status" value="1"/>
</dbReference>
<evidence type="ECO:0000259" key="6">
    <source>
        <dbReference type="PROSITE" id="PS50186"/>
    </source>
</evidence>
<protein>
    <recommendedName>
        <fullName evidence="8">cGMP-dependent protein kinase</fullName>
    </recommendedName>
</protein>
<dbReference type="InterPro" id="IPR001849">
    <property type="entry name" value="PH_domain"/>
</dbReference>
<dbReference type="SUPFAM" id="SSF51206">
    <property type="entry name" value="cAMP-binding domain-like"/>
    <property type="match status" value="3"/>
</dbReference>
<evidence type="ECO:0000256" key="1">
    <source>
        <dbReference type="ARBA" id="ARBA00022700"/>
    </source>
</evidence>
<feature type="domain" description="PH" evidence="3">
    <location>
        <begin position="236"/>
        <end position="339"/>
    </location>
</feature>
<dbReference type="InterPro" id="IPR036390">
    <property type="entry name" value="WH_DNA-bd_sf"/>
</dbReference>
<gene>
    <name evidence="7" type="ORF">LGLO00237_LOCUS11452</name>
</gene>
<evidence type="ECO:0000313" key="7">
    <source>
        <dbReference type="EMBL" id="CAE0659874.1"/>
    </source>
</evidence>
<dbReference type="InterPro" id="IPR036388">
    <property type="entry name" value="WH-like_DNA-bd_sf"/>
</dbReference>
<proteinExistence type="predicted"/>
<feature type="domain" description="Cyclic nucleotide-binding" evidence="4">
    <location>
        <begin position="482"/>
        <end position="587"/>
    </location>
</feature>
<evidence type="ECO:0008006" key="8">
    <source>
        <dbReference type="Google" id="ProtNLM"/>
    </source>
</evidence>
<dbReference type="CDD" id="cd04371">
    <property type="entry name" value="DEP"/>
    <property type="match status" value="1"/>
</dbReference>
<dbReference type="InterPro" id="IPR000591">
    <property type="entry name" value="DEP_dom"/>
</dbReference>
<dbReference type="SMART" id="SM00315">
    <property type="entry name" value="RGS"/>
    <property type="match status" value="1"/>
</dbReference>
<evidence type="ECO:0000259" key="3">
    <source>
        <dbReference type="PROSITE" id="PS50003"/>
    </source>
</evidence>
<dbReference type="GO" id="GO:0005952">
    <property type="term" value="C:cAMP-dependent protein kinase complex"/>
    <property type="evidence" value="ECO:0007669"/>
    <property type="project" value="InterPro"/>
</dbReference>
<dbReference type="InterPro" id="IPR014710">
    <property type="entry name" value="RmlC-like_jellyroll"/>
</dbReference>
<dbReference type="InterPro" id="IPR044926">
    <property type="entry name" value="RGS_subdomain_2"/>
</dbReference>
<dbReference type="SUPFAM" id="SSF48097">
    <property type="entry name" value="Regulator of G-protein signaling, RGS"/>
    <property type="match status" value="1"/>
</dbReference>
<accession>A0A7S4DN76</accession>
<evidence type="ECO:0000256" key="2">
    <source>
        <dbReference type="SAM" id="MobiDB-lite"/>
    </source>
</evidence>
<dbReference type="Gene3D" id="2.30.29.30">
    <property type="entry name" value="Pleckstrin-homology domain (PH domain)/Phosphotyrosine-binding domain (PTB)"/>
    <property type="match status" value="1"/>
</dbReference>
<dbReference type="SUPFAM" id="SSF50729">
    <property type="entry name" value="PH domain-like"/>
    <property type="match status" value="1"/>
</dbReference>
<dbReference type="PANTHER" id="PTHR11635">
    <property type="entry name" value="CAMP-DEPENDENT PROTEIN KINASE REGULATORY CHAIN"/>
    <property type="match status" value="1"/>
</dbReference>
<organism evidence="7">
    <name type="scientific">Lotharella globosa</name>
    <dbReference type="NCBI Taxonomy" id="91324"/>
    <lineage>
        <taxon>Eukaryota</taxon>
        <taxon>Sar</taxon>
        <taxon>Rhizaria</taxon>
        <taxon>Cercozoa</taxon>
        <taxon>Chlorarachniophyceae</taxon>
        <taxon>Lotharella</taxon>
    </lineage>
</organism>
<feature type="region of interest" description="Disordered" evidence="2">
    <location>
        <begin position="965"/>
        <end position="1009"/>
    </location>
</feature>
<dbReference type="PROSITE" id="PS00889">
    <property type="entry name" value="CNMP_BINDING_2"/>
    <property type="match status" value="1"/>
</dbReference>
<dbReference type="SMART" id="SM00100">
    <property type="entry name" value="cNMP"/>
    <property type="match status" value="3"/>
</dbReference>
<dbReference type="InterPro" id="IPR050503">
    <property type="entry name" value="cAMP-dep_PK_reg_su-like"/>
</dbReference>
<dbReference type="InterPro" id="IPR016137">
    <property type="entry name" value="RGS"/>
</dbReference>
<dbReference type="Gene3D" id="1.10.10.10">
    <property type="entry name" value="Winged helix-like DNA-binding domain superfamily/Winged helix DNA-binding domain"/>
    <property type="match status" value="1"/>
</dbReference>
<reference evidence="7" key="1">
    <citation type="submission" date="2021-01" db="EMBL/GenBank/DDBJ databases">
        <authorList>
            <person name="Corre E."/>
            <person name="Pelletier E."/>
            <person name="Niang G."/>
            <person name="Scheremetjew M."/>
            <person name="Finn R."/>
            <person name="Kale V."/>
            <person name="Holt S."/>
            <person name="Cochrane G."/>
            <person name="Meng A."/>
            <person name="Brown T."/>
            <person name="Cohen L."/>
        </authorList>
    </citation>
    <scope>NUCLEOTIDE SEQUENCE</scope>
    <source>
        <strain evidence="7">CCCM811</strain>
    </source>
</reference>
<dbReference type="GO" id="GO:0035556">
    <property type="term" value="P:intracellular signal transduction"/>
    <property type="evidence" value="ECO:0007669"/>
    <property type="project" value="InterPro"/>
</dbReference>
<name>A0A7S4DN76_9EUKA</name>
<dbReference type="EMBL" id="HBIV01015714">
    <property type="protein sequence ID" value="CAE0659874.1"/>
    <property type="molecule type" value="Transcribed_RNA"/>
</dbReference>
<dbReference type="PANTHER" id="PTHR11635:SF152">
    <property type="entry name" value="CAMP-DEPENDENT PROTEIN KINASE TYPE I REGULATORY SUBUNIT-RELATED"/>
    <property type="match status" value="1"/>
</dbReference>
<dbReference type="GO" id="GO:0005829">
    <property type="term" value="C:cytosol"/>
    <property type="evidence" value="ECO:0007669"/>
    <property type="project" value="TreeGrafter"/>
</dbReference>
<feature type="domain" description="DEP" evidence="6">
    <location>
        <begin position="118"/>
        <end position="202"/>
    </location>
</feature>
<dbReference type="CDD" id="cd07440">
    <property type="entry name" value="RGS"/>
    <property type="match status" value="1"/>
</dbReference>
<dbReference type="InterPro" id="IPR018490">
    <property type="entry name" value="cNMP-bd_dom_sf"/>
</dbReference>
<dbReference type="Gene3D" id="2.60.120.10">
    <property type="entry name" value="Jelly Rolls"/>
    <property type="match status" value="3"/>
</dbReference>
<feature type="domain" description="RGS" evidence="5">
    <location>
        <begin position="733"/>
        <end position="854"/>
    </location>
</feature>
<feature type="domain" description="Cyclic nucleotide-binding" evidence="4">
    <location>
        <begin position="352"/>
        <end position="472"/>
    </location>
</feature>
<dbReference type="SMART" id="SM00233">
    <property type="entry name" value="PH"/>
    <property type="match status" value="1"/>
</dbReference>
<feature type="domain" description="Cyclic nucleotide-binding" evidence="4">
    <location>
        <begin position="613"/>
        <end position="713"/>
    </location>
</feature>
<dbReference type="InterPro" id="IPR018488">
    <property type="entry name" value="cNMP-bd_CS"/>
</dbReference>
<dbReference type="SUPFAM" id="SSF46785">
    <property type="entry name" value="Winged helix' DNA-binding domain"/>
    <property type="match status" value="1"/>
</dbReference>
<dbReference type="Pfam" id="PF00615">
    <property type="entry name" value="RGS"/>
    <property type="match status" value="1"/>
</dbReference>
<dbReference type="InterPro" id="IPR036305">
    <property type="entry name" value="RGS_sf"/>
</dbReference>
<keyword evidence="1" id="KW-0734">Signal transduction inhibitor</keyword>
<dbReference type="PROSITE" id="PS50003">
    <property type="entry name" value="PH_DOMAIN"/>
    <property type="match status" value="1"/>
</dbReference>
<dbReference type="InterPro" id="IPR000595">
    <property type="entry name" value="cNMP-bd_dom"/>
</dbReference>
<dbReference type="Pfam" id="PF00027">
    <property type="entry name" value="cNMP_binding"/>
    <property type="match status" value="3"/>
</dbReference>
<dbReference type="Gene3D" id="1.10.167.10">
    <property type="entry name" value="Regulator of G-protein Signalling 4, domain 2"/>
    <property type="match status" value="1"/>
</dbReference>
<feature type="compositionally biased region" description="Low complexity" evidence="2">
    <location>
        <begin position="979"/>
        <end position="997"/>
    </location>
</feature>
<dbReference type="Pfam" id="PF00169">
    <property type="entry name" value="PH"/>
    <property type="match status" value="1"/>
</dbReference>
<dbReference type="PROSITE" id="PS50186">
    <property type="entry name" value="DEP"/>
    <property type="match status" value="1"/>
</dbReference>
<dbReference type="AlphaFoldDB" id="A0A7S4DN76"/>
<dbReference type="InterPro" id="IPR011993">
    <property type="entry name" value="PH-like_dom_sf"/>
</dbReference>
<feature type="compositionally biased region" description="Polar residues" evidence="2">
    <location>
        <begin position="998"/>
        <end position="1009"/>
    </location>
</feature>
<evidence type="ECO:0000259" key="4">
    <source>
        <dbReference type="PROSITE" id="PS50042"/>
    </source>
</evidence>
<dbReference type="CDD" id="cd00038">
    <property type="entry name" value="CAP_ED"/>
    <property type="match status" value="3"/>
</dbReference>
<evidence type="ECO:0000259" key="5">
    <source>
        <dbReference type="PROSITE" id="PS50132"/>
    </source>
</evidence>
<sequence length="1009" mass="113983">MGGSISVHNDTALIFRSMLLGPRGTIVEGFDITLQPGTAVRVDARKVEPQQDHKVVFRMDQQGETKTTKRERRKSDCSSFEFKTWRNYNILELRVSKLQANAIRVMENLQLSGLVREVLMGVRIEDREAYGVLYRRCFIANELVTYLVLHRIATSKEDAVKMCRRLQDENVFLPMVSNAKFDNEFQFFKVNESHDVVHRLGKLKKAPATWDDMPMLAFAPHLDVSHLAPSPKNYANRQVEGWLEKRSRLGFYKMRFFRIIPDPKDYKHSIITWHSDQVALKPSGSISSKDIQTVLRPNPRKFIIEVKVNQGNEKSKLTIRAPNTEHWFRWFHAIQSYAKTLSPEDVIKHSALAHIMDEKQMRDFSKRLNIVSMKAGTVIATRGESLQQFYIISSGKIGIFLSSKDKKEVQLTTRCRFDFLGEEVCTSGAEPSRSIKALTDCVLLTISEKERLSFMKKHQSVNKAFSAMFHSDLEYCIETASIFKYLNVSQRERLCIGLKYRSFFPKDTVYRVNSPGDAIYIVLNGELVITEYDLESRTDVVTKRLGPNDVIGELCGFLKGAPRTEDVSASKNSLVLMLDYDTLENFFKLTGLPRTVILNNMVLDILNNSKASFFEGLPIPAMRKLAAKHCSIEVFNEGSNIFNEGDTGNKFYTIIIGSVEISVGGEVVNRLGVGASFGEISLVLENTLRTATVTATSETAFLTIDKRAFRKFFSTQSENMASIELKIAGNQCQIRSIVYHPKGYQYFSKFLEANGDTESAQFWKQLREYRLWAAPIDLDDNKAVQARAQDIYKRFIESKSVALSQDVAEEIKTEISGGDIDATTFVRAENETLKTMSKKYLVQFKSSQWFEHLMGLVEGYSVTKETRDQGALVRGGSRLHSRVSSNSSIVSMKRSNTSFSKLSAVDLRVSKPAPFFSQQMITEEKEAEVRALETYGSTSREEILTLASSRNPSICSPVTSKSLRAIKYKPNSDPRSKSNKSISIGKPKSPSVTSPKSETLNLGQSAADL</sequence>
<dbReference type="GO" id="GO:0009968">
    <property type="term" value="P:negative regulation of signal transduction"/>
    <property type="evidence" value="ECO:0007669"/>
    <property type="project" value="UniProtKB-KW"/>
</dbReference>
<dbReference type="PROSITE" id="PS50042">
    <property type="entry name" value="CNMP_BINDING_3"/>
    <property type="match status" value="3"/>
</dbReference>